<accession>A0A7W0BYE9</accession>
<proteinExistence type="inferred from homology"/>
<name>A0A7W0BYE9_9BACL</name>
<evidence type="ECO:0000256" key="4">
    <source>
        <dbReference type="ARBA" id="ARBA00024207"/>
    </source>
</evidence>
<reference evidence="5 6" key="1">
    <citation type="submission" date="2020-07" db="EMBL/GenBank/DDBJ databases">
        <title>Genomic Encyclopedia of Type Strains, Phase IV (KMG-IV): sequencing the most valuable type-strain genomes for metagenomic binning, comparative biology and taxonomic classification.</title>
        <authorList>
            <person name="Goeker M."/>
        </authorList>
    </citation>
    <scope>NUCLEOTIDE SEQUENCE [LARGE SCALE GENOMIC DNA]</scope>
    <source>
        <strain evidence="5 6">DSM 15730</strain>
    </source>
</reference>
<organism evidence="5 6">
    <name type="scientific">Thermaerobacillus caldiproteolyticus</name>
    <dbReference type="NCBI Taxonomy" id="247480"/>
    <lineage>
        <taxon>Bacteria</taxon>
        <taxon>Bacillati</taxon>
        <taxon>Bacillota</taxon>
        <taxon>Bacilli</taxon>
        <taxon>Bacillales</taxon>
        <taxon>Anoxybacillaceae</taxon>
        <taxon>Thermaerobacillus</taxon>
    </lineage>
</organism>
<dbReference type="AlphaFoldDB" id="A0A7W0BYE9"/>
<comment type="similarity">
    <text evidence="4">Belongs to the HepT RNase toxin family.</text>
</comment>
<comment type="caution">
    <text evidence="5">The sequence shown here is derived from an EMBL/GenBank/DDBJ whole genome shotgun (WGS) entry which is preliminary data.</text>
</comment>
<dbReference type="NCBIfam" id="NF047751">
    <property type="entry name" value="HepT_toxin"/>
    <property type="match status" value="1"/>
</dbReference>
<gene>
    <name evidence="5" type="ORF">HNR31_000108</name>
</gene>
<evidence type="ECO:0000256" key="3">
    <source>
        <dbReference type="ARBA" id="ARBA00022801"/>
    </source>
</evidence>
<dbReference type="InterPro" id="IPR037038">
    <property type="entry name" value="HepT-like_sf"/>
</dbReference>
<dbReference type="GO" id="GO:0004540">
    <property type="term" value="F:RNA nuclease activity"/>
    <property type="evidence" value="ECO:0007669"/>
    <property type="project" value="InterPro"/>
</dbReference>
<dbReference type="Pfam" id="PF01934">
    <property type="entry name" value="HepT-like"/>
    <property type="match status" value="1"/>
</dbReference>
<sequence length="63" mass="7351">MGIPQTSRDSFELLDKNNIITEFVMVKMKAMAGFCNIAVHDYQTINLDLVRMIMEKHLDDFQE</sequence>
<dbReference type="InterPro" id="IPR008201">
    <property type="entry name" value="HepT-like"/>
</dbReference>
<keyword evidence="1" id="KW-1277">Toxin-antitoxin system</keyword>
<evidence type="ECO:0000313" key="6">
    <source>
        <dbReference type="Proteomes" id="UP000523087"/>
    </source>
</evidence>
<keyword evidence="2" id="KW-0540">Nuclease</keyword>
<keyword evidence="6" id="KW-1185">Reference proteome</keyword>
<evidence type="ECO:0000256" key="1">
    <source>
        <dbReference type="ARBA" id="ARBA00022649"/>
    </source>
</evidence>
<keyword evidence="3" id="KW-0378">Hydrolase</keyword>
<dbReference type="Gene3D" id="1.20.120.580">
    <property type="entry name" value="bsu32300-like"/>
    <property type="match status" value="1"/>
</dbReference>
<dbReference type="Proteomes" id="UP000523087">
    <property type="component" value="Unassembled WGS sequence"/>
</dbReference>
<evidence type="ECO:0000313" key="5">
    <source>
        <dbReference type="EMBL" id="MBA2873356.1"/>
    </source>
</evidence>
<evidence type="ECO:0000256" key="2">
    <source>
        <dbReference type="ARBA" id="ARBA00022722"/>
    </source>
</evidence>
<dbReference type="GO" id="GO:0110001">
    <property type="term" value="C:toxin-antitoxin complex"/>
    <property type="evidence" value="ECO:0007669"/>
    <property type="project" value="InterPro"/>
</dbReference>
<dbReference type="EMBL" id="JACDUT010000001">
    <property type="protein sequence ID" value="MBA2873356.1"/>
    <property type="molecule type" value="Genomic_DNA"/>
</dbReference>
<dbReference type="GO" id="GO:0016787">
    <property type="term" value="F:hydrolase activity"/>
    <property type="evidence" value="ECO:0007669"/>
    <property type="project" value="UniProtKB-KW"/>
</dbReference>
<protein>
    <submittedName>
        <fullName evidence="5">Uncharacterized protein YutE (UPF0331/DUF86 family)</fullName>
    </submittedName>
</protein>